<reference evidence="1" key="1">
    <citation type="submission" date="2022-05" db="EMBL/GenBank/DDBJ databases">
        <title>Halomonas geminus sp. nov. and Halomonas llamarensis sp. nov. isolated from high-altitude salars of the Atacama Desert.</title>
        <authorList>
            <person name="Hintersatz C."/>
            <person name="Rojas L.A."/>
            <person name="Wei T.-S."/>
            <person name="Kutschke S."/>
            <person name="Lehmann F."/>
            <person name="Jain R."/>
            <person name="Pollmann K."/>
        </authorList>
    </citation>
    <scope>NUCLEOTIDE SEQUENCE</scope>
    <source>
        <strain evidence="1">ATCH28</strain>
    </source>
</reference>
<protein>
    <submittedName>
        <fullName evidence="1">Uncharacterized protein</fullName>
    </submittedName>
</protein>
<sequence length="49" mass="5656">MNYLKVMREAVPGQALLKPITKALTALKRHAEQEVRLWIPGLRRIFQVA</sequence>
<comment type="caution">
    <text evidence="1">The sequence shown here is derived from an EMBL/GenBank/DDBJ whole genome shotgun (WGS) entry which is preliminary data.</text>
</comment>
<keyword evidence="2" id="KW-1185">Reference proteome</keyword>
<dbReference type="Proteomes" id="UP001165369">
    <property type="component" value="Unassembled WGS sequence"/>
</dbReference>
<dbReference type="EMBL" id="JAMJPK010000006">
    <property type="protein sequence ID" value="MCL7941535.1"/>
    <property type="molecule type" value="Genomic_DNA"/>
</dbReference>
<dbReference type="RefSeq" id="WP_250062494.1">
    <property type="nucleotide sequence ID" value="NZ_JAMJPK010000006.1"/>
</dbReference>
<name>A0ABT0T3N4_9GAMM</name>
<evidence type="ECO:0000313" key="1">
    <source>
        <dbReference type="EMBL" id="MCL7941535.1"/>
    </source>
</evidence>
<evidence type="ECO:0000313" key="2">
    <source>
        <dbReference type="Proteomes" id="UP001165369"/>
    </source>
</evidence>
<organism evidence="1 2">
    <name type="scientific">Halomonas gemina</name>
    <dbReference type="NCBI Taxonomy" id="2945105"/>
    <lineage>
        <taxon>Bacteria</taxon>
        <taxon>Pseudomonadati</taxon>
        <taxon>Pseudomonadota</taxon>
        <taxon>Gammaproteobacteria</taxon>
        <taxon>Oceanospirillales</taxon>
        <taxon>Halomonadaceae</taxon>
        <taxon>Halomonas</taxon>
    </lineage>
</organism>
<proteinExistence type="predicted"/>
<accession>A0ABT0T3N4</accession>
<gene>
    <name evidence="1" type="ORF">M8009_14695</name>
</gene>